<sequence length="310" mass="33995">MRRTFIDYILISLKGIAMGAADVVPGVSGGTIAFISGIYEELISSISKINLQALKVLTQEGIVAFWKYINGSFFVALLSGIGISILSLAKIMKFLLENHPIMVWSFFFGLMVASVLFLMKEIERWNFGSIMVMLLAGAIAYIITVIPPLVNGSNENVFFIFLCGALAICAMILPGISGAFILVLLGAYHTVLDALSSWNFKIILIFGMGALTGILSFSKALKWLFAKYRNLTFAGLTGFIIGSLNKVWPWKETLQTDPLNGSVIHEKSVLPSTFEMITHNDAQVVTALLLAIVGFFVIYGIEKWSNLQKS</sequence>
<dbReference type="PANTHER" id="PTHR37308">
    <property type="entry name" value="INTEGRAL MEMBRANE PROTEIN"/>
    <property type="match status" value="1"/>
</dbReference>
<feature type="transmembrane region" description="Helical" evidence="1">
    <location>
        <begin position="68"/>
        <end position="89"/>
    </location>
</feature>
<dbReference type="Pfam" id="PF04018">
    <property type="entry name" value="VCA0040-like"/>
    <property type="match status" value="1"/>
</dbReference>
<reference evidence="2 3" key="1">
    <citation type="submission" date="2021-03" db="EMBL/GenBank/DDBJ databases">
        <title>Isolation and description of Capnocytophaga bilenii sp. nov., a novel Capnocytophaga species, isolated from a gingivitis subject.</title>
        <authorList>
            <person name="Antezack A."/>
            <person name="Monnet-Corti V."/>
            <person name="La Scola B."/>
        </authorList>
    </citation>
    <scope>NUCLEOTIDE SEQUENCE [LARGE SCALE GENOMIC DNA]</scope>
    <source>
        <strain evidence="2 3">Marseille-Q4570</strain>
    </source>
</reference>
<accession>A0ABS3PYG9</accession>
<comment type="caution">
    <text evidence="2">The sequence shown here is derived from an EMBL/GenBank/DDBJ whole genome shotgun (WGS) entry which is preliminary data.</text>
</comment>
<dbReference type="Proteomes" id="UP000681610">
    <property type="component" value="Unassembled WGS sequence"/>
</dbReference>
<evidence type="ECO:0000313" key="2">
    <source>
        <dbReference type="EMBL" id="MBO1884385.1"/>
    </source>
</evidence>
<evidence type="ECO:0000256" key="1">
    <source>
        <dbReference type="SAM" id="Phobius"/>
    </source>
</evidence>
<feature type="transmembrane region" description="Helical" evidence="1">
    <location>
        <begin position="200"/>
        <end position="218"/>
    </location>
</feature>
<proteinExistence type="predicted"/>
<feature type="transmembrane region" description="Helical" evidence="1">
    <location>
        <begin position="282"/>
        <end position="301"/>
    </location>
</feature>
<gene>
    <name evidence="2" type="ORF">J4N46_08105</name>
</gene>
<dbReference type="PANTHER" id="PTHR37308:SF1">
    <property type="entry name" value="POLYPRENYL-PHOSPHATE TRANSPORTER"/>
    <property type="match status" value="1"/>
</dbReference>
<name>A0ABS3PYG9_9FLAO</name>
<organism evidence="2 3">
    <name type="scientific">Capnocytophaga bilenii</name>
    <dbReference type="NCBI Taxonomy" id="2819369"/>
    <lineage>
        <taxon>Bacteria</taxon>
        <taxon>Pseudomonadati</taxon>
        <taxon>Bacteroidota</taxon>
        <taxon>Flavobacteriia</taxon>
        <taxon>Flavobacteriales</taxon>
        <taxon>Flavobacteriaceae</taxon>
        <taxon>Capnocytophaga</taxon>
    </lineage>
</organism>
<feature type="transmembrane region" description="Helical" evidence="1">
    <location>
        <begin position="125"/>
        <end position="146"/>
    </location>
</feature>
<dbReference type="InterPro" id="IPR007163">
    <property type="entry name" value="VCA0040-like"/>
</dbReference>
<keyword evidence="1" id="KW-0812">Transmembrane</keyword>
<keyword evidence="1" id="KW-0472">Membrane</keyword>
<feature type="transmembrane region" description="Helical" evidence="1">
    <location>
        <begin position="158"/>
        <end position="188"/>
    </location>
</feature>
<dbReference type="RefSeq" id="WP_208058886.1">
    <property type="nucleotide sequence ID" value="NZ_JAGDYP010000005.1"/>
</dbReference>
<keyword evidence="3" id="KW-1185">Reference proteome</keyword>
<keyword evidence="1" id="KW-1133">Transmembrane helix</keyword>
<protein>
    <submittedName>
        <fullName evidence="2">DUF368 domain-containing protein</fullName>
    </submittedName>
</protein>
<evidence type="ECO:0000313" key="3">
    <source>
        <dbReference type="Proteomes" id="UP000681610"/>
    </source>
</evidence>
<dbReference type="EMBL" id="JAGDYP010000005">
    <property type="protein sequence ID" value="MBO1884385.1"/>
    <property type="molecule type" value="Genomic_DNA"/>
</dbReference>
<feature type="transmembrane region" description="Helical" evidence="1">
    <location>
        <begin position="101"/>
        <end position="119"/>
    </location>
</feature>